<dbReference type="Proteomes" id="UP000738359">
    <property type="component" value="Unassembled WGS sequence"/>
</dbReference>
<reference evidence="2" key="1">
    <citation type="journal article" date="2020" name="Fungal Divers.">
        <title>Resolving the Mortierellaceae phylogeny through synthesis of multi-gene phylogenetics and phylogenomics.</title>
        <authorList>
            <person name="Vandepol N."/>
            <person name="Liber J."/>
            <person name="Desiro A."/>
            <person name="Na H."/>
            <person name="Kennedy M."/>
            <person name="Barry K."/>
            <person name="Grigoriev I.V."/>
            <person name="Miller A.N."/>
            <person name="O'Donnell K."/>
            <person name="Stajich J.E."/>
            <person name="Bonito G."/>
        </authorList>
    </citation>
    <scope>NUCLEOTIDE SEQUENCE</scope>
    <source>
        <strain evidence="2">CK1249</strain>
    </source>
</reference>
<feature type="compositionally biased region" description="Low complexity" evidence="1">
    <location>
        <begin position="1"/>
        <end position="26"/>
    </location>
</feature>
<feature type="region of interest" description="Disordered" evidence="1">
    <location>
        <begin position="1"/>
        <end position="94"/>
    </location>
</feature>
<dbReference type="AlphaFoldDB" id="A0A9P6LW90"/>
<sequence>MLMKSGSMGYNTSSSSSATSTPLHSGGTPLLSAGLSFPTPSQSHAGGSFAPTSGGAGGPGSRRDGGSGGSGGGSVGGGGYGGSRTQFHAPLEPE</sequence>
<keyword evidence="3" id="KW-1185">Reference proteome</keyword>
<accession>A0A9P6LW90</accession>
<evidence type="ECO:0000313" key="2">
    <source>
        <dbReference type="EMBL" id="KAF9945802.1"/>
    </source>
</evidence>
<comment type="caution">
    <text evidence="2">The sequence shown here is derived from an EMBL/GenBank/DDBJ whole genome shotgun (WGS) entry which is preliminary data.</text>
</comment>
<name>A0A9P6LW90_MORAP</name>
<evidence type="ECO:0000256" key="1">
    <source>
        <dbReference type="SAM" id="MobiDB-lite"/>
    </source>
</evidence>
<proteinExistence type="predicted"/>
<protein>
    <submittedName>
        <fullName evidence="2">Uncharacterized protein</fullName>
    </submittedName>
</protein>
<gene>
    <name evidence="2" type="ORF">BGZ70_003564</name>
</gene>
<feature type="compositionally biased region" description="Gly residues" evidence="1">
    <location>
        <begin position="54"/>
        <end position="82"/>
    </location>
</feature>
<evidence type="ECO:0000313" key="3">
    <source>
        <dbReference type="Proteomes" id="UP000738359"/>
    </source>
</evidence>
<dbReference type="EMBL" id="JAAAHY010001995">
    <property type="protein sequence ID" value="KAF9945802.1"/>
    <property type="molecule type" value="Genomic_DNA"/>
</dbReference>
<organism evidence="2 3">
    <name type="scientific">Mortierella alpina</name>
    <name type="common">Oleaginous fungus</name>
    <name type="synonym">Mortierella renispora</name>
    <dbReference type="NCBI Taxonomy" id="64518"/>
    <lineage>
        <taxon>Eukaryota</taxon>
        <taxon>Fungi</taxon>
        <taxon>Fungi incertae sedis</taxon>
        <taxon>Mucoromycota</taxon>
        <taxon>Mortierellomycotina</taxon>
        <taxon>Mortierellomycetes</taxon>
        <taxon>Mortierellales</taxon>
        <taxon>Mortierellaceae</taxon>
        <taxon>Mortierella</taxon>
    </lineage>
</organism>
<feature type="non-terminal residue" evidence="2">
    <location>
        <position position="94"/>
    </location>
</feature>